<dbReference type="InterPro" id="IPR025495">
    <property type="entry name" value="DUF4386"/>
</dbReference>
<keyword evidence="1" id="KW-0812">Transmembrane</keyword>
<feature type="transmembrane region" description="Helical" evidence="1">
    <location>
        <begin position="95"/>
        <end position="116"/>
    </location>
</feature>
<protein>
    <recommendedName>
        <fullName evidence="3">DUF4386 domain-containing protein</fullName>
    </recommendedName>
</protein>
<comment type="caution">
    <text evidence="2">The sequence shown here is derived from an EMBL/GenBank/DDBJ whole genome shotgun (WGS) entry which is preliminary data.</text>
</comment>
<feature type="transmembrane region" description="Helical" evidence="1">
    <location>
        <begin position="148"/>
        <end position="167"/>
    </location>
</feature>
<organism evidence="2">
    <name type="scientific">marine sediment metagenome</name>
    <dbReference type="NCBI Taxonomy" id="412755"/>
    <lineage>
        <taxon>unclassified sequences</taxon>
        <taxon>metagenomes</taxon>
        <taxon>ecological metagenomes</taxon>
    </lineage>
</organism>
<keyword evidence="1" id="KW-0472">Membrane</keyword>
<evidence type="ECO:0000256" key="1">
    <source>
        <dbReference type="SAM" id="Phobius"/>
    </source>
</evidence>
<evidence type="ECO:0000313" key="2">
    <source>
        <dbReference type="EMBL" id="GAI52340.1"/>
    </source>
</evidence>
<reference evidence="2" key="1">
    <citation type="journal article" date="2014" name="Front. Microbiol.">
        <title>High frequency of phylogenetically diverse reductive dehalogenase-homologous genes in deep subseafloor sedimentary metagenomes.</title>
        <authorList>
            <person name="Kawai M."/>
            <person name="Futagami T."/>
            <person name="Toyoda A."/>
            <person name="Takaki Y."/>
            <person name="Nishi S."/>
            <person name="Hori S."/>
            <person name="Arai W."/>
            <person name="Tsubouchi T."/>
            <person name="Morono Y."/>
            <person name="Uchiyama I."/>
            <person name="Ito T."/>
            <person name="Fujiyama A."/>
            <person name="Inagaki F."/>
            <person name="Takami H."/>
        </authorList>
    </citation>
    <scope>NUCLEOTIDE SEQUENCE</scope>
    <source>
        <strain evidence="2">Expedition CK06-06</strain>
    </source>
</reference>
<feature type="non-terminal residue" evidence="2">
    <location>
        <position position="1"/>
    </location>
</feature>
<accession>X1QMW7</accession>
<name>X1QMW7_9ZZZZ</name>
<feature type="transmembrane region" description="Helical" evidence="1">
    <location>
        <begin position="34"/>
        <end position="52"/>
    </location>
</feature>
<dbReference type="Pfam" id="PF14329">
    <property type="entry name" value="DUF4386"/>
    <property type="match status" value="1"/>
</dbReference>
<feature type="transmembrane region" description="Helical" evidence="1">
    <location>
        <begin position="6"/>
        <end position="27"/>
    </location>
</feature>
<dbReference type="EMBL" id="BARV01040265">
    <property type="protein sequence ID" value="GAI52340.1"/>
    <property type="molecule type" value="Genomic_DNA"/>
</dbReference>
<gene>
    <name evidence="2" type="ORF">S06H3_61408</name>
</gene>
<feature type="non-terminal residue" evidence="2">
    <location>
        <position position="171"/>
    </location>
</feature>
<proteinExistence type="predicted"/>
<dbReference type="AlphaFoldDB" id="X1QMW7"/>
<keyword evidence="1" id="KW-1133">Transmembrane helix</keyword>
<sequence>GLLDLYLLEIPVYALFVPMFLALYAALRRTNESYMSLATTIAIIGIVVFLATNNPFSMLSLSDQYAAATTDAQRSLFLAAGQAMLANTNQRAVQGFNMGFLLVSVAGLIVSAVMLRSNIFSKVTAYMGILASALSLTEYFRVAFVPEAVLLVPFIALTSCLLFADMVHPDC</sequence>
<evidence type="ECO:0008006" key="3">
    <source>
        <dbReference type="Google" id="ProtNLM"/>
    </source>
</evidence>